<dbReference type="InterPro" id="IPR049539">
    <property type="entry name" value="SPL"/>
</dbReference>
<dbReference type="AlphaFoldDB" id="A0A382QR62"/>
<dbReference type="PANTHER" id="PTHR37822">
    <property type="entry name" value="SPORE PHOTOPRODUCT LYASE-RELATED"/>
    <property type="match status" value="1"/>
</dbReference>
<dbReference type="GO" id="GO:0042601">
    <property type="term" value="C:endospore-forming forespore"/>
    <property type="evidence" value="ECO:0007669"/>
    <property type="project" value="TreeGrafter"/>
</dbReference>
<reference evidence="1" key="1">
    <citation type="submission" date="2018-05" db="EMBL/GenBank/DDBJ databases">
        <authorList>
            <person name="Lanie J.A."/>
            <person name="Ng W.-L."/>
            <person name="Kazmierczak K.M."/>
            <person name="Andrzejewski T.M."/>
            <person name="Davidsen T.M."/>
            <person name="Wayne K.J."/>
            <person name="Tettelin H."/>
            <person name="Glass J.I."/>
            <person name="Rusch D."/>
            <person name="Podicherti R."/>
            <person name="Tsui H.-C.T."/>
            <person name="Winkler M.E."/>
        </authorList>
    </citation>
    <scope>NUCLEOTIDE SEQUENCE</scope>
</reference>
<dbReference type="Gene3D" id="3.40.50.1580">
    <property type="entry name" value="Nucleoside phosphorylase domain"/>
    <property type="match status" value="1"/>
</dbReference>
<dbReference type="InterPro" id="IPR035994">
    <property type="entry name" value="Nucleoside_phosphorylase_sf"/>
</dbReference>
<dbReference type="GO" id="GO:0051539">
    <property type="term" value="F:4 iron, 4 sulfur cluster binding"/>
    <property type="evidence" value="ECO:0007669"/>
    <property type="project" value="TreeGrafter"/>
</dbReference>
<proteinExistence type="predicted"/>
<protein>
    <recommendedName>
        <fullName evidence="2">Nucleoside phosphorylase domain-containing protein</fullName>
    </recommendedName>
</protein>
<organism evidence="1">
    <name type="scientific">marine metagenome</name>
    <dbReference type="NCBI Taxonomy" id="408172"/>
    <lineage>
        <taxon>unclassified sequences</taxon>
        <taxon>metagenomes</taxon>
        <taxon>ecological metagenomes</taxon>
    </lineage>
</organism>
<dbReference type="SUPFAM" id="SSF53167">
    <property type="entry name" value="Purine and uridine phosphorylases"/>
    <property type="match status" value="1"/>
</dbReference>
<dbReference type="GO" id="GO:0009116">
    <property type="term" value="P:nucleoside metabolic process"/>
    <property type="evidence" value="ECO:0007669"/>
    <property type="project" value="InterPro"/>
</dbReference>
<dbReference type="GO" id="GO:0003913">
    <property type="term" value="F:DNA photolyase activity"/>
    <property type="evidence" value="ECO:0007669"/>
    <property type="project" value="TreeGrafter"/>
</dbReference>
<evidence type="ECO:0008006" key="2">
    <source>
        <dbReference type="Google" id="ProtNLM"/>
    </source>
</evidence>
<dbReference type="GO" id="GO:1904047">
    <property type="term" value="F:S-adenosyl-L-methionine binding"/>
    <property type="evidence" value="ECO:0007669"/>
    <property type="project" value="TreeGrafter"/>
</dbReference>
<name>A0A382QR62_9ZZZZ</name>
<dbReference type="PANTHER" id="PTHR37822:SF2">
    <property type="entry name" value="SPORE PHOTOPRODUCT LYASE"/>
    <property type="match status" value="1"/>
</dbReference>
<feature type="non-terminal residue" evidence="1">
    <location>
        <position position="85"/>
    </location>
</feature>
<dbReference type="EMBL" id="UINC01115953">
    <property type="protein sequence ID" value="SVC87350.1"/>
    <property type="molecule type" value="Genomic_DNA"/>
</dbReference>
<evidence type="ECO:0000313" key="1">
    <source>
        <dbReference type="EMBL" id="SVC87350.1"/>
    </source>
</evidence>
<gene>
    <name evidence="1" type="ORF">METZ01_LOCUS340204</name>
</gene>
<accession>A0A382QR62</accession>
<sequence length="85" mass="9416">MIVVALPVEARPLVSTLNLKFHSHGEYRNDEFTLIVTGVGRISSAISTTKAFSLNDDYVSVLNFGLCGSRNPKTNIGEMRYVNRI</sequence>